<evidence type="ECO:0000256" key="6">
    <source>
        <dbReference type="ARBA" id="ARBA00023002"/>
    </source>
</evidence>
<dbReference type="EC" id="1.5.1.5" evidence="9"/>
<dbReference type="GO" id="GO:0035999">
    <property type="term" value="P:tetrahydrofolate interconversion"/>
    <property type="evidence" value="ECO:0007669"/>
    <property type="project" value="UniProtKB-UniRule"/>
</dbReference>
<dbReference type="InterPro" id="IPR046346">
    <property type="entry name" value="Aminoacid_DH-like_N_sf"/>
</dbReference>
<comment type="catalytic activity">
    <reaction evidence="9">
        <text>(6R)-5,10-methylene-5,6,7,8-tetrahydrofolate + NADP(+) = (6R)-5,10-methenyltetrahydrofolate + NADPH</text>
        <dbReference type="Rhea" id="RHEA:22812"/>
        <dbReference type="ChEBI" id="CHEBI:15636"/>
        <dbReference type="ChEBI" id="CHEBI:57455"/>
        <dbReference type="ChEBI" id="CHEBI:57783"/>
        <dbReference type="ChEBI" id="CHEBI:58349"/>
        <dbReference type="EC" id="1.5.1.5"/>
    </reaction>
</comment>
<dbReference type="CDD" id="cd01080">
    <property type="entry name" value="NAD_bind_m-THF_DH_Cyclohyd"/>
    <property type="match status" value="1"/>
</dbReference>
<evidence type="ECO:0000256" key="3">
    <source>
        <dbReference type="ARBA" id="ARBA00022755"/>
    </source>
</evidence>
<keyword evidence="6 9" id="KW-0560">Oxidoreductase</keyword>
<dbReference type="InterPro" id="IPR020630">
    <property type="entry name" value="THF_DH/CycHdrlase_cat_dom"/>
</dbReference>
<dbReference type="Gene3D" id="3.40.50.10860">
    <property type="entry name" value="Leucine Dehydrogenase, chain A, domain 1"/>
    <property type="match status" value="1"/>
</dbReference>
<dbReference type="GO" id="GO:0004488">
    <property type="term" value="F:methylenetetrahydrofolate dehydrogenase (NADP+) activity"/>
    <property type="evidence" value="ECO:0007669"/>
    <property type="project" value="UniProtKB-UniRule"/>
</dbReference>
<proteinExistence type="inferred from homology"/>
<evidence type="ECO:0000256" key="4">
    <source>
        <dbReference type="ARBA" id="ARBA00022801"/>
    </source>
</evidence>
<gene>
    <name evidence="9" type="primary">folD</name>
    <name evidence="12" type="ORF">AMK68_05325</name>
</gene>
<sequence length="286" mass="29599">MPAQLLKGKPIADAIKDGLAKDIETLKARGAELTLAAIQVGEDEASATYARSQQKQAEALGIGYQLHQLPGDASQDALHAFINDLNENGSVTGIILQLPLPPHLDVGAARSMLPMTKDVDCLSPASMGLVAIGEGRLLPCTPMAAMELIKSTGVNLRGCEVTLVGYGAVGRPLALLLLPDFPTLTLCDLGTSEAGRLAEHVGNADLLITAVGAKPGLIKGAWVKQGAIVIDISIIPVEGGLAGDVEFDAAVERASQITPVPGGVGPLTVAMLLRNTVEAAKWQLES</sequence>
<dbReference type="UniPathway" id="UPA00193"/>
<dbReference type="EC" id="3.5.4.9" evidence="9"/>
<evidence type="ECO:0000313" key="12">
    <source>
        <dbReference type="EMBL" id="KPJ62114.1"/>
    </source>
</evidence>
<dbReference type="InterPro" id="IPR020631">
    <property type="entry name" value="THF_DH/CycHdrlase_NAD-bd_dom"/>
</dbReference>
<accession>A0A0S7XI03</accession>
<protein>
    <recommendedName>
        <fullName evidence="9">Bifunctional protein FolD</fullName>
    </recommendedName>
    <domain>
        <recommendedName>
            <fullName evidence="9">Methylenetetrahydrofolate dehydrogenase</fullName>
            <ecNumber evidence="9">1.5.1.5</ecNumber>
        </recommendedName>
    </domain>
    <domain>
        <recommendedName>
            <fullName evidence="9">Methenyltetrahydrofolate cyclohydrolase</fullName>
            <ecNumber evidence="9">3.5.4.9</ecNumber>
        </recommendedName>
    </domain>
</protein>
<name>A0A0S7XI03_9BACT</name>
<feature type="domain" description="Tetrahydrofolate dehydrogenase/cyclohydrolase NAD(P)-binding" evidence="11">
    <location>
        <begin position="139"/>
        <end position="283"/>
    </location>
</feature>
<comment type="pathway">
    <text evidence="1 9">One-carbon metabolism; tetrahydrofolate interconversion.</text>
</comment>
<evidence type="ECO:0000256" key="7">
    <source>
        <dbReference type="ARBA" id="ARBA00023167"/>
    </source>
</evidence>
<dbReference type="Gene3D" id="3.40.50.720">
    <property type="entry name" value="NAD(P)-binding Rossmann-like Domain"/>
    <property type="match status" value="1"/>
</dbReference>
<feature type="binding site" evidence="9">
    <location>
        <position position="234"/>
    </location>
    <ligand>
        <name>NADP(+)</name>
        <dbReference type="ChEBI" id="CHEBI:58349"/>
    </ligand>
</feature>
<organism evidence="12 13">
    <name type="scientific">candidate division KD3-62 bacterium DG_56</name>
    <dbReference type="NCBI Taxonomy" id="1704032"/>
    <lineage>
        <taxon>Bacteria</taxon>
        <taxon>candidate division KD3-62</taxon>
    </lineage>
</organism>
<evidence type="ECO:0000256" key="9">
    <source>
        <dbReference type="HAMAP-Rule" id="MF_01576"/>
    </source>
</evidence>
<keyword evidence="8 9" id="KW-0511">Multifunctional enzyme</keyword>
<comment type="similarity">
    <text evidence="9">Belongs to the tetrahydrofolate dehydrogenase/cyclohydrolase family.</text>
</comment>
<dbReference type="InterPro" id="IPR036291">
    <property type="entry name" value="NAD(P)-bd_dom_sf"/>
</dbReference>
<dbReference type="Pfam" id="PF02882">
    <property type="entry name" value="THF_DHG_CYH_C"/>
    <property type="match status" value="1"/>
</dbReference>
<evidence type="ECO:0000256" key="8">
    <source>
        <dbReference type="ARBA" id="ARBA00023268"/>
    </source>
</evidence>
<evidence type="ECO:0000259" key="11">
    <source>
        <dbReference type="Pfam" id="PF02882"/>
    </source>
</evidence>
<dbReference type="PANTHER" id="PTHR48099:SF5">
    <property type="entry name" value="C-1-TETRAHYDROFOLATE SYNTHASE, CYTOPLASMIC"/>
    <property type="match status" value="1"/>
</dbReference>
<dbReference type="SUPFAM" id="SSF51735">
    <property type="entry name" value="NAD(P)-binding Rossmann-fold domains"/>
    <property type="match status" value="1"/>
</dbReference>
<keyword evidence="2 9" id="KW-0554">One-carbon metabolism</keyword>
<keyword evidence="7 9" id="KW-0486">Methionine biosynthesis</keyword>
<dbReference type="Pfam" id="PF00763">
    <property type="entry name" value="THF_DHG_CYH"/>
    <property type="match status" value="1"/>
</dbReference>
<keyword evidence="4 9" id="KW-0378">Hydrolase</keyword>
<comment type="function">
    <text evidence="9">Catalyzes the oxidation of 5,10-methylenetetrahydrofolate to 5,10-methenyltetrahydrofolate and then the hydrolysis of 5,10-methenyltetrahydrofolate to 10-formyltetrahydrofolate.</text>
</comment>
<evidence type="ECO:0000313" key="13">
    <source>
        <dbReference type="Proteomes" id="UP000052020"/>
    </source>
</evidence>
<evidence type="ECO:0000256" key="1">
    <source>
        <dbReference type="ARBA" id="ARBA00004777"/>
    </source>
</evidence>
<comment type="caution">
    <text evidence="9">Lacks conserved residue(s) required for the propagation of feature annotation.</text>
</comment>
<reference evidence="12 13" key="1">
    <citation type="journal article" date="2015" name="Microbiome">
        <title>Genomic resolution of linkages in carbon, nitrogen, and sulfur cycling among widespread estuary sediment bacteria.</title>
        <authorList>
            <person name="Baker B.J."/>
            <person name="Lazar C.S."/>
            <person name="Teske A.P."/>
            <person name="Dick G.J."/>
        </authorList>
    </citation>
    <scope>NUCLEOTIDE SEQUENCE [LARGE SCALE GENOMIC DNA]</scope>
    <source>
        <strain evidence="12">DG_56</strain>
    </source>
</reference>
<dbReference type="GO" id="GO:0000105">
    <property type="term" value="P:L-histidine biosynthetic process"/>
    <property type="evidence" value="ECO:0007669"/>
    <property type="project" value="UniProtKB-KW"/>
</dbReference>
<keyword evidence="9" id="KW-0368">Histidine biosynthesis</keyword>
<evidence type="ECO:0000256" key="5">
    <source>
        <dbReference type="ARBA" id="ARBA00022857"/>
    </source>
</evidence>
<dbReference type="PANTHER" id="PTHR48099">
    <property type="entry name" value="C-1-TETRAHYDROFOLATE SYNTHASE, CYTOPLASMIC-RELATED"/>
    <property type="match status" value="1"/>
</dbReference>
<evidence type="ECO:0000256" key="2">
    <source>
        <dbReference type="ARBA" id="ARBA00022563"/>
    </source>
</evidence>
<keyword evidence="5 9" id="KW-0521">NADP</keyword>
<comment type="catalytic activity">
    <reaction evidence="9">
        <text>(6R)-5,10-methenyltetrahydrofolate + H2O = (6R)-10-formyltetrahydrofolate + H(+)</text>
        <dbReference type="Rhea" id="RHEA:23700"/>
        <dbReference type="ChEBI" id="CHEBI:15377"/>
        <dbReference type="ChEBI" id="CHEBI:15378"/>
        <dbReference type="ChEBI" id="CHEBI:57455"/>
        <dbReference type="ChEBI" id="CHEBI:195366"/>
        <dbReference type="EC" id="3.5.4.9"/>
    </reaction>
</comment>
<dbReference type="EMBL" id="LIZY01000131">
    <property type="protein sequence ID" value="KPJ62114.1"/>
    <property type="molecule type" value="Genomic_DNA"/>
</dbReference>
<dbReference type="GO" id="GO:0009086">
    <property type="term" value="P:methionine biosynthetic process"/>
    <property type="evidence" value="ECO:0007669"/>
    <property type="project" value="UniProtKB-KW"/>
</dbReference>
<dbReference type="SUPFAM" id="SSF53223">
    <property type="entry name" value="Aminoacid dehydrogenase-like, N-terminal domain"/>
    <property type="match status" value="1"/>
</dbReference>
<dbReference type="PATRIC" id="fig|1704032.3.peg.987"/>
<dbReference type="PRINTS" id="PR00085">
    <property type="entry name" value="THFDHDRGNASE"/>
</dbReference>
<feature type="binding site" evidence="9">
    <location>
        <begin position="165"/>
        <end position="167"/>
    </location>
    <ligand>
        <name>NADP(+)</name>
        <dbReference type="ChEBI" id="CHEBI:58349"/>
    </ligand>
</feature>
<comment type="subunit">
    <text evidence="9">Homodimer.</text>
</comment>
<keyword evidence="9" id="KW-0028">Amino-acid biosynthesis</keyword>
<dbReference type="AlphaFoldDB" id="A0A0S7XI03"/>
<feature type="domain" description="Tetrahydrofolate dehydrogenase/cyclohydrolase catalytic" evidence="10">
    <location>
        <begin position="6"/>
        <end position="120"/>
    </location>
</feature>
<comment type="caution">
    <text evidence="12">The sequence shown here is derived from an EMBL/GenBank/DDBJ whole genome shotgun (WGS) entry which is preliminary data.</text>
</comment>
<evidence type="ECO:0000259" key="10">
    <source>
        <dbReference type="Pfam" id="PF00763"/>
    </source>
</evidence>
<dbReference type="Proteomes" id="UP000052020">
    <property type="component" value="Unassembled WGS sequence"/>
</dbReference>
<dbReference type="GO" id="GO:0004477">
    <property type="term" value="F:methenyltetrahydrofolate cyclohydrolase activity"/>
    <property type="evidence" value="ECO:0007669"/>
    <property type="project" value="UniProtKB-UniRule"/>
</dbReference>
<dbReference type="GO" id="GO:0005829">
    <property type="term" value="C:cytosol"/>
    <property type="evidence" value="ECO:0007669"/>
    <property type="project" value="TreeGrafter"/>
</dbReference>
<keyword evidence="3 9" id="KW-0658">Purine biosynthesis</keyword>
<dbReference type="HAMAP" id="MF_01576">
    <property type="entry name" value="THF_DHG_CYH"/>
    <property type="match status" value="1"/>
</dbReference>
<dbReference type="GO" id="GO:0006164">
    <property type="term" value="P:purine nucleotide biosynthetic process"/>
    <property type="evidence" value="ECO:0007669"/>
    <property type="project" value="UniProtKB-KW"/>
</dbReference>
<dbReference type="InterPro" id="IPR000672">
    <property type="entry name" value="THF_DH/CycHdrlase"/>
</dbReference>